<dbReference type="STRING" id="990371.SAMN05421813_12813"/>
<evidence type="ECO:0000313" key="3">
    <source>
        <dbReference type="Proteomes" id="UP000199226"/>
    </source>
</evidence>
<dbReference type="NCBIfam" id="TIGR04131">
    <property type="entry name" value="Bac_Flav_CTERM"/>
    <property type="match status" value="1"/>
</dbReference>
<gene>
    <name evidence="2" type="ORF">SAMN05421813_12813</name>
</gene>
<feature type="chain" id="PRO_5011586524" evidence="1">
    <location>
        <begin position="21"/>
        <end position="560"/>
    </location>
</feature>
<accession>A0A1G9X168</accession>
<evidence type="ECO:0000313" key="2">
    <source>
        <dbReference type="EMBL" id="SDM90457.1"/>
    </source>
</evidence>
<dbReference type="InterPro" id="IPR026341">
    <property type="entry name" value="T9SS_type_B"/>
</dbReference>
<keyword evidence="1" id="KW-0732">Signal</keyword>
<name>A0A1G9X168_9SPHI</name>
<organism evidence="2 3">
    <name type="scientific">Daejeonella rubra</name>
    <dbReference type="NCBI Taxonomy" id="990371"/>
    <lineage>
        <taxon>Bacteria</taxon>
        <taxon>Pseudomonadati</taxon>
        <taxon>Bacteroidota</taxon>
        <taxon>Sphingobacteriia</taxon>
        <taxon>Sphingobacteriales</taxon>
        <taxon>Sphingobacteriaceae</taxon>
        <taxon>Daejeonella</taxon>
    </lineage>
</organism>
<feature type="signal peptide" evidence="1">
    <location>
        <begin position="1"/>
        <end position="20"/>
    </location>
</feature>
<dbReference type="Pfam" id="PF13585">
    <property type="entry name" value="CHU_C"/>
    <property type="match status" value="1"/>
</dbReference>
<dbReference type="EMBL" id="FNHH01000028">
    <property type="protein sequence ID" value="SDM90457.1"/>
    <property type="molecule type" value="Genomic_DNA"/>
</dbReference>
<reference evidence="3" key="1">
    <citation type="submission" date="2016-10" db="EMBL/GenBank/DDBJ databases">
        <authorList>
            <person name="Varghese N."/>
            <person name="Submissions S."/>
        </authorList>
    </citation>
    <scope>NUCLEOTIDE SEQUENCE [LARGE SCALE GENOMIC DNA]</scope>
    <source>
        <strain evidence="3">DSM 24536</strain>
    </source>
</reference>
<keyword evidence="3" id="KW-1185">Reference proteome</keyword>
<proteinExistence type="predicted"/>
<sequence length="560" mass="62285">MFKRLLILILLMLALQKVQAQVVTECPQNIGFESGTFANWESYYGEISGTGERFINAVRPPIVSLNFSGSVPGQHTLIKRTDRRDDYGNFSLNAPNGSEYVVQLGNDLTGRGVERISYTISVPLNVESYSIIFSYAVVFQNPGHDEDEQPRFTARVFNPLSDRPTDCGSFEFVAQGGLPGFKVSSRDPRVLYKPWAPVLVNLSSYRGQTIRLEFTANDCSRGGHFGYAYIDFNENCSIPVTGNITCPETSSITLKALSGFFGYRWFDEATQTDLGTSDSLVISPVPPIGTKIGIEMVPYPGLGCTQTLYTVIQGMEMNIRDPLPRCLAVDLTDIALKVGNSSDLSYTYWRNSQATVPLLYPNVVSESGIYYVKGRSSSGCELILPTKVTIVEVPAVTFNKTLTANYPETVDLTTAYTPLPDLIYSYWMDRAATIPLRTPDRIYKGGTYFIQAASNGGCISITPAVVEIFVPEIAIPNAFTPNGDLVNDELTVLINSEIKVREFRIFNRWGDVVYTTPDINNYWKGLKENTQVPTGVYYWVFEGIRNSKLYSKSGYITLIR</sequence>
<evidence type="ECO:0000256" key="1">
    <source>
        <dbReference type="SAM" id="SignalP"/>
    </source>
</evidence>
<protein>
    <submittedName>
        <fullName evidence="2">Gliding motility-associated C-terminal domain-containing protein</fullName>
    </submittedName>
</protein>
<dbReference type="Proteomes" id="UP000199226">
    <property type="component" value="Unassembled WGS sequence"/>
</dbReference>
<dbReference type="OrthoDB" id="1490014at2"/>
<dbReference type="RefSeq" id="WP_090706328.1">
    <property type="nucleotide sequence ID" value="NZ_FNHH01000028.1"/>
</dbReference>
<dbReference type="AlphaFoldDB" id="A0A1G9X168"/>